<accession>A0A9P0F7A5</accession>
<proteinExistence type="predicted"/>
<sequence length="162" mass="18018">MLTPYSRKVCNPHFRRFVRNAIHKLSLTTGEVRDQHRTPPVRKETLLPRPLLGIHAVCTKPTFWRATSSAADDLDDSIFAHSHAVPLPTRGPTAGGTFHRCRIGHKIAPKNFELFVVVAAVAYFKISDTETRAAPRPPTAWNAARKSAVLPNLQTPTLLLNL</sequence>
<name>A0A9P0F7A5_BEMTA</name>
<dbReference type="EMBL" id="OU963866">
    <property type="protein sequence ID" value="CAH0390903.1"/>
    <property type="molecule type" value="Genomic_DNA"/>
</dbReference>
<organism evidence="1 2">
    <name type="scientific">Bemisia tabaci</name>
    <name type="common">Sweetpotato whitefly</name>
    <name type="synonym">Aleurodes tabaci</name>
    <dbReference type="NCBI Taxonomy" id="7038"/>
    <lineage>
        <taxon>Eukaryota</taxon>
        <taxon>Metazoa</taxon>
        <taxon>Ecdysozoa</taxon>
        <taxon>Arthropoda</taxon>
        <taxon>Hexapoda</taxon>
        <taxon>Insecta</taxon>
        <taxon>Pterygota</taxon>
        <taxon>Neoptera</taxon>
        <taxon>Paraneoptera</taxon>
        <taxon>Hemiptera</taxon>
        <taxon>Sternorrhyncha</taxon>
        <taxon>Aleyrodoidea</taxon>
        <taxon>Aleyrodidae</taxon>
        <taxon>Aleyrodinae</taxon>
        <taxon>Bemisia</taxon>
    </lineage>
</organism>
<evidence type="ECO:0000313" key="1">
    <source>
        <dbReference type="EMBL" id="CAH0390903.1"/>
    </source>
</evidence>
<evidence type="ECO:0000313" key="2">
    <source>
        <dbReference type="Proteomes" id="UP001152759"/>
    </source>
</evidence>
<protein>
    <submittedName>
        <fullName evidence="1">Uncharacterized protein</fullName>
    </submittedName>
</protein>
<reference evidence="1" key="1">
    <citation type="submission" date="2021-12" db="EMBL/GenBank/DDBJ databases">
        <authorList>
            <person name="King R."/>
        </authorList>
    </citation>
    <scope>NUCLEOTIDE SEQUENCE</scope>
</reference>
<keyword evidence="2" id="KW-1185">Reference proteome</keyword>
<dbReference type="Proteomes" id="UP001152759">
    <property type="component" value="Chromosome 5"/>
</dbReference>
<gene>
    <name evidence="1" type="ORF">BEMITA_LOCUS9585</name>
</gene>
<dbReference type="AlphaFoldDB" id="A0A9P0F7A5"/>